<dbReference type="GO" id="GO:0016020">
    <property type="term" value="C:membrane"/>
    <property type="evidence" value="ECO:0007669"/>
    <property type="project" value="InterPro"/>
</dbReference>
<evidence type="ECO:0000313" key="3">
    <source>
        <dbReference type="EMBL" id="PMC58528.1"/>
    </source>
</evidence>
<keyword evidence="1" id="KW-0812">Transmembrane</keyword>
<reference evidence="3 4" key="1">
    <citation type="submission" date="2017-09" db="EMBL/GenBank/DDBJ databases">
        <title>Bacterial strain isolated from the female urinary microbiota.</title>
        <authorList>
            <person name="Thomas-White K."/>
            <person name="Kumar N."/>
            <person name="Forster S."/>
            <person name="Putonti C."/>
            <person name="Lawley T."/>
            <person name="Wolfe A.J."/>
        </authorList>
    </citation>
    <scope>NUCLEOTIDE SEQUENCE [LARGE SCALE GENOMIC DNA]</scope>
    <source>
        <strain evidence="3 4">UMB0852</strain>
    </source>
</reference>
<dbReference type="Proteomes" id="UP000235682">
    <property type="component" value="Unassembled WGS sequence"/>
</dbReference>
<accession>A0A2N6SN67</accession>
<dbReference type="InterPro" id="IPR018604">
    <property type="entry name" value="YycI-like"/>
</dbReference>
<dbReference type="AlphaFoldDB" id="A0A2N6SN67"/>
<comment type="caution">
    <text evidence="3">The sequence shown here is derived from an EMBL/GenBank/DDBJ whole genome shotgun (WGS) entry which is preliminary data.</text>
</comment>
<evidence type="ECO:0000313" key="4">
    <source>
        <dbReference type="Proteomes" id="UP000235682"/>
    </source>
</evidence>
<proteinExistence type="predicted"/>
<keyword evidence="1" id="KW-0472">Membrane</keyword>
<dbReference type="EMBL" id="PNHE01000011">
    <property type="protein sequence ID" value="PMC58528.1"/>
    <property type="molecule type" value="Genomic_DNA"/>
</dbReference>
<protein>
    <recommendedName>
        <fullName evidence="2">Regulatory protein YycH-like domain-containing protein</fullName>
    </recommendedName>
</protein>
<dbReference type="Gene3D" id="2.40.128.690">
    <property type="entry name" value="YycH protein, domain 3-like"/>
    <property type="match status" value="1"/>
</dbReference>
<feature type="transmembrane region" description="Helical" evidence="1">
    <location>
        <begin position="6"/>
        <end position="26"/>
    </location>
</feature>
<keyword evidence="4" id="KW-1185">Reference proteome</keyword>
<dbReference type="STRING" id="84521.SAMN04487994_103818"/>
<name>A0A2N6SN67_9LACT</name>
<gene>
    <name evidence="3" type="ORF">CJ205_03655</name>
</gene>
<sequence>MDFRRIQLLLIGFFILFDIYLALLLINRVDIQSISIVDNPNLTITQQLQERGISIVPHIEEEIKELPLMKAAYTTTLKDQMGQLKDQEASYDETTKVLSAQFTQPINLNKAVSGETTVLSQDQEQAIGEVLANEDWFIHGDEYQHFIYLPQSRLVIVRKTVDDEYPIVGNTAEIHLLLNENYDIESYTQSYLDGFHTLAETYPVITAREALTIQDKRIDTMLPNDSTIERLVLGYALFYSLDQYQIYSPVWHISYSRRDGVEGVVTIDARRGEVVYPATTINQE</sequence>
<dbReference type="Pfam" id="PF09648">
    <property type="entry name" value="YycI"/>
    <property type="match status" value="1"/>
</dbReference>
<organism evidence="3 4">
    <name type="scientific">Dolosicoccus paucivorans</name>
    <dbReference type="NCBI Taxonomy" id="84521"/>
    <lineage>
        <taxon>Bacteria</taxon>
        <taxon>Bacillati</taxon>
        <taxon>Bacillota</taxon>
        <taxon>Bacilli</taxon>
        <taxon>Lactobacillales</taxon>
        <taxon>Aerococcaceae</taxon>
        <taxon>Dolosicoccus</taxon>
    </lineage>
</organism>
<dbReference type="RefSeq" id="WP_102227477.1">
    <property type="nucleotide sequence ID" value="NZ_PNFY01000005.1"/>
</dbReference>
<feature type="domain" description="Regulatory protein YycH-like" evidence="2">
    <location>
        <begin position="33"/>
        <end position="265"/>
    </location>
</feature>
<evidence type="ECO:0000259" key="2">
    <source>
        <dbReference type="Pfam" id="PF09648"/>
    </source>
</evidence>
<keyword evidence="1" id="KW-1133">Transmembrane helix</keyword>
<evidence type="ECO:0000256" key="1">
    <source>
        <dbReference type="SAM" id="Phobius"/>
    </source>
</evidence>
<dbReference type="OrthoDB" id="2139096at2"/>